<proteinExistence type="predicted"/>
<comment type="caution">
    <text evidence="1">The sequence shown here is derived from an EMBL/GenBank/DDBJ whole genome shotgun (WGS) entry which is preliminary data.</text>
</comment>
<reference evidence="1 2" key="1">
    <citation type="submission" date="2020-10" db="EMBL/GenBank/DDBJ databases">
        <title>Novel species in genus Corynebacterium.</title>
        <authorList>
            <person name="Zhang G."/>
        </authorList>
    </citation>
    <scope>NUCLEOTIDE SEQUENCE [LARGE SCALE GENOMIC DNA]</scope>
    <source>
        <strain evidence="1 2">DSM 45110</strain>
    </source>
</reference>
<dbReference type="RefSeq" id="WP_194557096.1">
    <property type="nucleotide sequence ID" value="NZ_JADKMY010000003.1"/>
</dbReference>
<sequence length="45" mass="4717">MDYAIVEQLGDFFAGFGDIFGGLGDLFSGIFDVIGVITKWTAAAA</sequence>
<dbReference type="EMBL" id="JADKMY010000003">
    <property type="protein sequence ID" value="MBF4554207.1"/>
    <property type="molecule type" value="Genomic_DNA"/>
</dbReference>
<evidence type="ECO:0000313" key="2">
    <source>
        <dbReference type="Proteomes" id="UP000635902"/>
    </source>
</evidence>
<evidence type="ECO:0000313" key="1">
    <source>
        <dbReference type="EMBL" id="MBF4554207.1"/>
    </source>
</evidence>
<gene>
    <name evidence="1" type="ORF">IRY30_09020</name>
</gene>
<organism evidence="1 2">
    <name type="scientific">Corynebacterium suicordis DSM 45110</name>
    <dbReference type="NCBI Taxonomy" id="1121369"/>
    <lineage>
        <taxon>Bacteria</taxon>
        <taxon>Bacillati</taxon>
        <taxon>Actinomycetota</taxon>
        <taxon>Actinomycetes</taxon>
        <taxon>Mycobacteriales</taxon>
        <taxon>Corynebacteriaceae</taxon>
        <taxon>Corynebacterium</taxon>
    </lineage>
</organism>
<keyword evidence="2" id="KW-1185">Reference proteome</keyword>
<protein>
    <submittedName>
        <fullName evidence="1">PorACj family cell wall channel-forming small protein</fullName>
    </submittedName>
</protein>
<accession>A0ABR9ZLE1</accession>
<name>A0ABR9ZLE1_9CORY</name>
<dbReference type="NCBIfam" id="NF038022">
    <property type="entry name" value="PorACj_fam"/>
    <property type="match status" value="2"/>
</dbReference>
<dbReference type="Proteomes" id="UP000635902">
    <property type="component" value="Unassembled WGS sequence"/>
</dbReference>